<dbReference type="PROSITE" id="PS50244">
    <property type="entry name" value="S5A_REDUCTASE"/>
    <property type="match status" value="1"/>
</dbReference>
<dbReference type="EMBL" id="WUMV01000010">
    <property type="protein sequence ID" value="MXN67337.1"/>
    <property type="molecule type" value="Genomic_DNA"/>
</dbReference>
<proteinExistence type="predicted"/>
<keyword evidence="2" id="KW-0812">Transmembrane</keyword>
<feature type="transmembrane region" description="Helical" evidence="2">
    <location>
        <begin position="38"/>
        <end position="54"/>
    </location>
</feature>
<feature type="region of interest" description="Disordered" evidence="1">
    <location>
        <begin position="260"/>
        <end position="279"/>
    </location>
</feature>
<evidence type="ECO:0000256" key="1">
    <source>
        <dbReference type="SAM" id="MobiDB-lite"/>
    </source>
</evidence>
<feature type="transmembrane region" description="Helical" evidence="2">
    <location>
        <begin position="142"/>
        <end position="163"/>
    </location>
</feature>
<keyword evidence="4" id="KW-1185">Reference proteome</keyword>
<evidence type="ECO:0000256" key="2">
    <source>
        <dbReference type="SAM" id="Phobius"/>
    </source>
</evidence>
<keyword evidence="2" id="KW-0472">Membrane</keyword>
<evidence type="ECO:0000313" key="3">
    <source>
        <dbReference type="EMBL" id="MXN67337.1"/>
    </source>
</evidence>
<organism evidence="3 4">
    <name type="scientific">Stappia sediminis</name>
    <dbReference type="NCBI Taxonomy" id="2692190"/>
    <lineage>
        <taxon>Bacteria</taxon>
        <taxon>Pseudomonadati</taxon>
        <taxon>Pseudomonadota</taxon>
        <taxon>Alphaproteobacteria</taxon>
        <taxon>Hyphomicrobiales</taxon>
        <taxon>Stappiaceae</taxon>
        <taxon>Stappia</taxon>
    </lineage>
</organism>
<evidence type="ECO:0000313" key="4">
    <source>
        <dbReference type="Proteomes" id="UP000433101"/>
    </source>
</evidence>
<comment type="caution">
    <text evidence="3">The sequence shown here is derived from an EMBL/GenBank/DDBJ whole genome shotgun (WGS) entry which is preliminary data.</text>
</comment>
<dbReference type="GO" id="GO:0016020">
    <property type="term" value="C:membrane"/>
    <property type="evidence" value="ECO:0007669"/>
    <property type="project" value="TreeGrafter"/>
</dbReference>
<dbReference type="AlphaFoldDB" id="A0A7X3S9Y6"/>
<dbReference type="Gene3D" id="1.20.120.1630">
    <property type="match status" value="1"/>
</dbReference>
<dbReference type="Pfam" id="PF06966">
    <property type="entry name" value="DUF1295"/>
    <property type="match status" value="1"/>
</dbReference>
<dbReference type="PANTHER" id="PTHR32251:SF17">
    <property type="entry name" value="STEROID 5-ALPHA REDUCTASE C-TERMINAL DOMAIN-CONTAINING PROTEIN"/>
    <property type="match status" value="1"/>
</dbReference>
<protein>
    <submittedName>
        <fullName evidence="3">DUF1295 domain-containing protein</fullName>
    </submittedName>
</protein>
<name>A0A7X3S9Y6_9HYPH</name>
<dbReference type="Proteomes" id="UP000433101">
    <property type="component" value="Unassembled WGS sequence"/>
</dbReference>
<gene>
    <name evidence="3" type="ORF">GR183_20720</name>
</gene>
<feature type="transmembrane region" description="Helical" evidence="2">
    <location>
        <begin position="192"/>
        <end position="210"/>
    </location>
</feature>
<feature type="transmembrane region" description="Helical" evidence="2">
    <location>
        <begin position="107"/>
        <end position="130"/>
    </location>
</feature>
<sequence>MTLQTLLAQPLISTLAVTLLIFTIIWRIHVSLRDAGIVDYYWGPGFLVIAGLWLPHSTAAFPVLVIFLAFLMLWALRLTVHLVRRHVGSREEDSRYTAMREQGGSGWWLRSLFTVFWLQAVLLWAVASPIHALMSAGARSAIAWPFAAAGCALFAVGFAFEVVGDVQLSRFRDDPANDGKLLTTGLRAWCRFPSYFGESVLWWGLGLIAYSGSGSLWSFVGPLLLTVLLVKVSGVAMLDRHLGSRKAGYEDWAATTGAFIPRPPKRPSVSGEGTHEPAE</sequence>
<feature type="transmembrane region" description="Helical" evidence="2">
    <location>
        <begin position="6"/>
        <end position="26"/>
    </location>
</feature>
<keyword evidence="2" id="KW-1133">Transmembrane helix</keyword>
<dbReference type="InterPro" id="IPR010721">
    <property type="entry name" value="UstE-like"/>
</dbReference>
<reference evidence="3 4" key="1">
    <citation type="submission" date="2019-12" db="EMBL/GenBank/DDBJ databases">
        <authorList>
            <person name="Li M."/>
        </authorList>
    </citation>
    <scope>NUCLEOTIDE SEQUENCE [LARGE SCALE GENOMIC DNA]</scope>
    <source>
        <strain evidence="3 4">GBMRC 2046</strain>
    </source>
</reference>
<dbReference type="RefSeq" id="WP_160777583.1">
    <property type="nucleotide sequence ID" value="NZ_WUMV01000010.1"/>
</dbReference>
<accession>A0A7X3S9Y6</accession>
<feature type="transmembrane region" description="Helical" evidence="2">
    <location>
        <begin position="60"/>
        <end position="80"/>
    </location>
</feature>
<dbReference type="PANTHER" id="PTHR32251">
    <property type="entry name" value="3-OXO-5-ALPHA-STEROID 4-DEHYDROGENASE"/>
    <property type="match status" value="1"/>
</dbReference>